<evidence type="ECO:0000256" key="5">
    <source>
        <dbReference type="ARBA" id="ARBA00022833"/>
    </source>
</evidence>
<dbReference type="PROSITE" id="PS50097">
    <property type="entry name" value="BTB"/>
    <property type="match status" value="1"/>
</dbReference>
<dbReference type="CDD" id="cd18186">
    <property type="entry name" value="BTB_POZ_ZBTB_KLHL-like"/>
    <property type="match status" value="1"/>
</dbReference>
<dbReference type="Gene3D" id="3.30.710.10">
    <property type="entry name" value="Potassium Channel Kv1.1, Chain A"/>
    <property type="match status" value="1"/>
</dbReference>
<protein>
    <submittedName>
        <fullName evidence="11">Uncharacterized protein</fullName>
    </submittedName>
</protein>
<dbReference type="PROSITE" id="PS50157">
    <property type="entry name" value="ZINC_FINGER_C2H2_2"/>
    <property type="match status" value="5"/>
</dbReference>
<feature type="domain" description="C2H2-type" evidence="10">
    <location>
        <begin position="725"/>
        <end position="752"/>
    </location>
</feature>
<evidence type="ECO:0000313" key="12">
    <source>
        <dbReference type="Proteomes" id="UP001186944"/>
    </source>
</evidence>
<comment type="caution">
    <text evidence="11">The sequence shown here is derived from an EMBL/GenBank/DDBJ whole genome shotgun (WGS) entry which is preliminary data.</text>
</comment>
<reference evidence="11" key="1">
    <citation type="submission" date="2019-08" db="EMBL/GenBank/DDBJ databases">
        <title>The improved chromosome-level genome for the pearl oyster Pinctada fucata martensii using PacBio sequencing and Hi-C.</title>
        <authorList>
            <person name="Zheng Z."/>
        </authorList>
    </citation>
    <scope>NUCLEOTIDE SEQUENCE</scope>
    <source>
        <strain evidence="11">ZZ-2019</strain>
        <tissue evidence="11">Adductor muscle</tissue>
    </source>
</reference>
<feature type="region of interest" description="Disordered" evidence="8">
    <location>
        <begin position="248"/>
        <end position="267"/>
    </location>
</feature>
<feature type="domain" description="BTB" evidence="9">
    <location>
        <begin position="30"/>
        <end position="94"/>
    </location>
</feature>
<evidence type="ECO:0000256" key="4">
    <source>
        <dbReference type="ARBA" id="ARBA00022771"/>
    </source>
</evidence>
<dbReference type="AlphaFoldDB" id="A0AA88XMA5"/>
<feature type="compositionally biased region" description="Polar residues" evidence="8">
    <location>
        <begin position="411"/>
        <end position="426"/>
    </location>
</feature>
<gene>
    <name evidence="11" type="ORF">FSP39_025016</name>
</gene>
<sequence>MDEIVTLEIPDLPRYLTDILYQYQQGNHLCDCQIITNNGTIPAHSLVLLITCPFFNGTRNFISSQGMNFTVPFNIEDVGTVVRLLYTGKLTVSKNNIEQIVDICHYLQLKEALSLCQKYIQSVPCKEEITDIENSEERTDIGIGTLNLCQSAARTVDCTDSETKKNEESIDLPPFSNDHAIPDEKSNSRKETESYDGVSKAFDCVLKQTYSQHGLDIQDGITTVSCTKNFTTVHKTGTCNGSMEMYVTTESSQPSEEEGARSSKPDLLHNKEKNVSSQIYDDSHSASVSKGQDAESFKQQKTTFHNVTLSLVSLSSSSSSDLQNRNSSIEGIFRHGENRFENSCGDLNCHFATTCIKKETMDFDAGEFTVNNPVSAEGVSECMWNYPYDTGCNTYFTGQNPQFSGKNPQTIWNDPQSTGNIPQSTETDSELRNFEIQISEPPKTIAKKVKGGRKGKSEDVIEDENMKHIEAPALNKKSTKRQRKKREKEPKGQKGISNSDSVKNGRKRKGNQDSEETSVVLNNSVAHKIQTESDSPDAQSVQTEVTTSDKEKEKPETDKFSSVVYRCYICNYMFETKDELIKHRDENHPGKELGRLMYICDICGCTSVWDIHHVNHMYKKHNIPFDKNKYKLLSCHYEGCDYSTLLAFRLKQHIKNVHEFERKFTCETCGKSFKLKESLNAHAVVHRMGPDRIDFVCNICGKDFIRKGTLTKHMEYVHFKKPFTHICHYCDKSFQSKMKLVSHLFISHGETPIDYKVHDCDQCDFRCIYPSELRQHKALHQDCEGKLKCRFCDQTFSNKYSFESHEKRHSSQTQLSPTADRETSFLRVPIAQLSTTADWETSFLLALSIHSSTQHICLLRNLVPPSSERRTLNSAPLLTEKLRFSECLSLNSAPLLTGKPRFS</sequence>
<dbReference type="Pfam" id="PF00096">
    <property type="entry name" value="zf-C2H2"/>
    <property type="match status" value="3"/>
</dbReference>
<feature type="domain" description="C2H2-type" evidence="10">
    <location>
        <begin position="664"/>
        <end position="686"/>
    </location>
</feature>
<evidence type="ECO:0000256" key="6">
    <source>
        <dbReference type="ARBA" id="ARBA00023242"/>
    </source>
</evidence>
<dbReference type="SMART" id="SM00225">
    <property type="entry name" value="BTB"/>
    <property type="match status" value="1"/>
</dbReference>
<feature type="compositionally biased region" description="Basic residues" evidence="8">
    <location>
        <begin position="445"/>
        <end position="454"/>
    </location>
</feature>
<feature type="domain" description="C2H2-type" evidence="10">
    <location>
        <begin position="565"/>
        <end position="593"/>
    </location>
</feature>
<dbReference type="InterPro" id="IPR000210">
    <property type="entry name" value="BTB/POZ_dom"/>
</dbReference>
<dbReference type="SUPFAM" id="SSF54695">
    <property type="entry name" value="POZ domain"/>
    <property type="match status" value="1"/>
</dbReference>
<dbReference type="Pfam" id="PF00651">
    <property type="entry name" value="BTB"/>
    <property type="match status" value="1"/>
</dbReference>
<dbReference type="InterPro" id="IPR013087">
    <property type="entry name" value="Znf_C2H2_type"/>
</dbReference>
<feature type="compositionally biased region" description="Basic and acidic residues" evidence="8">
    <location>
        <begin position="455"/>
        <end position="470"/>
    </location>
</feature>
<dbReference type="Gene3D" id="3.30.160.60">
    <property type="entry name" value="Classic Zinc Finger"/>
    <property type="match status" value="4"/>
</dbReference>
<feature type="region of interest" description="Disordered" evidence="8">
    <location>
        <begin position="435"/>
        <end position="555"/>
    </location>
</feature>
<dbReference type="PROSITE" id="PS00028">
    <property type="entry name" value="ZINC_FINGER_C2H2_1"/>
    <property type="match status" value="5"/>
</dbReference>
<feature type="domain" description="C2H2-type" evidence="10">
    <location>
        <begin position="787"/>
        <end position="814"/>
    </location>
</feature>
<feature type="compositionally biased region" description="Basic and acidic residues" evidence="8">
    <location>
        <begin position="258"/>
        <end position="267"/>
    </location>
</feature>
<keyword evidence="6" id="KW-0539">Nucleus</keyword>
<keyword evidence="4 7" id="KW-0863">Zinc-finger</keyword>
<evidence type="ECO:0000256" key="1">
    <source>
        <dbReference type="ARBA" id="ARBA00004123"/>
    </source>
</evidence>
<feature type="compositionally biased region" description="Polar residues" evidence="8">
    <location>
        <begin position="532"/>
        <end position="546"/>
    </location>
</feature>
<dbReference type="InterPro" id="IPR011333">
    <property type="entry name" value="SKP1/BTB/POZ_sf"/>
</dbReference>
<feature type="compositionally biased region" description="Polar residues" evidence="8">
    <location>
        <begin position="275"/>
        <end position="290"/>
    </location>
</feature>
<accession>A0AA88XMA5</accession>
<evidence type="ECO:0000256" key="8">
    <source>
        <dbReference type="SAM" id="MobiDB-lite"/>
    </source>
</evidence>
<evidence type="ECO:0000313" key="11">
    <source>
        <dbReference type="EMBL" id="KAK3086890.1"/>
    </source>
</evidence>
<dbReference type="GO" id="GO:0000981">
    <property type="term" value="F:DNA-binding transcription factor activity, RNA polymerase II-specific"/>
    <property type="evidence" value="ECO:0007669"/>
    <property type="project" value="TreeGrafter"/>
</dbReference>
<dbReference type="FunFam" id="3.30.160.60:FF:000100">
    <property type="entry name" value="Zinc finger 45-like"/>
    <property type="match status" value="1"/>
</dbReference>
<keyword evidence="5" id="KW-0862">Zinc</keyword>
<name>A0AA88XMA5_PINIB</name>
<dbReference type="SMART" id="SM00355">
    <property type="entry name" value="ZnF_C2H2"/>
    <property type="match status" value="8"/>
</dbReference>
<evidence type="ECO:0000256" key="2">
    <source>
        <dbReference type="ARBA" id="ARBA00022723"/>
    </source>
</evidence>
<dbReference type="SUPFAM" id="SSF57667">
    <property type="entry name" value="beta-beta-alpha zinc fingers"/>
    <property type="match status" value="2"/>
</dbReference>
<evidence type="ECO:0000256" key="7">
    <source>
        <dbReference type="PROSITE-ProRule" id="PRU00042"/>
    </source>
</evidence>
<evidence type="ECO:0000259" key="9">
    <source>
        <dbReference type="PROSITE" id="PS50097"/>
    </source>
</evidence>
<feature type="region of interest" description="Disordered" evidence="8">
    <location>
        <begin position="160"/>
        <end position="194"/>
    </location>
</feature>
<organism evidence="11 12">
    <name type="scientific">Pinctada imbricata</name>
    <name type="common">Atlantic pearl-oyster</name>
    <name type="synonym">Pinctada martensii</name>
    <dbReference type="NCBI Taxonomy" id="66713"/>
    <lineage>
        <taxon>Eukaryota</taxon>
        <taxon>Metazoa</taxon>
        <taxon>Spiralia</taxon>
        <taxon>Lophotrochozoa</taxon>
        <taxon>Mollusca</taxon>
        <taxon>Bivalvia</taxon>
        <taxon>Autobranchia</taxon>
        <taxon>Pteriomorphia</taxon>
        <taxon>Pterioida</taxon>
        <taxon>Pterioidea</taxon>
        <taxon>Pteriidae</taxon>
        <taxon>Pinctada</taxon>
    </lineage>
</organism>
<feature type="region of interest" description="Disordered" evidence="8">
    <location>
        <begin position="275"/>
        <end position="294"/>
    </location>
</feature>
<comment type="subcellular location">
    <subcellularLocation>
        <location evidence="1">Nucleus</location>
    </subcellularLocation>
</comment>
<evidence type="ECO:0000259" key="10">
    <source>
        <dbReference type="PROSITE" id="PS50157"/>
    </source>
</evidence>
<dbReference type="InterPro" id="IPR036236">
    <property type="entry name" value="Znf_C2H2_sf"/>
</dbReference>
<dbReference type="Proteomes" id="UP001186944">
    <property type="component" value="Unassembled WGS sequence"/>
</dbReference>
<feature type="compositionally biased region" description="Basic and acidic residues" evidence="8">
    <location>
        <begin position="180"/>
        <end position="193"/>
    </location>
</feature>
<dbReference type="EMBL" id="VSWD01000012">
    <property type="protein sequence ID" value="KAK3086890.1"/>
    <property type="molecule type" value="Genomic_DNA"/>
</dbReference>
<keyword evidence="3" id="KW-0677">Repeat</keyword>
<dbReference type="PANTHER" id="PTHR24394">
    <property type="entry name" value="ZINC FINGER PROTEIN"/>
    <property type="match status" value="1"/>
</dbReference>
<dbReference type="GO" id="GO:0005634">
    <property type="term" value="C:nucleus"/>
    <property type="evidence" value="ECO:0007669"/>
    <property type="project" value="UniProtKB-SubCell"/>
</dbReference>
<feature type="region of interest" description="Disordered" evidence="8">
    <location>
        <begin position="411"/>
        <end position="430"/>
    </location>
</feature>
<feature type="domain" description="C2H2-type" evidence="10">
    <location>
        <begin position="695"/>
        <end position="718"/>
    </location>
</feature>
<evidence type="ECO:0000256" key="3">
    <source>
        <dbReference type="ARBA" id="ARBA00022737"/>
    </source>
</evidence>
<keyword evidence="2" id="KW-0479">Metal-binding</keyword>
<dbReference type="GO" id="GO:0008270">
    <property type="term" value="F:zinc ion binding"/>
    <property type="evidence" value="ECO:0007669"/>
    <property type="project" value="UniProtKB-KW"/>
</dbReference>
<keyword evidence="12" id="KW-1185">Reference proteome</keyword>
<feature type="compositionally biased region" description="Basic residues" evidence="8">
    <location>
        <begin position="477"/>
        <end position="486"/>
    </location>
</feature>
<dbReference type="PANTHER" id="PTHR24394:SF29">
    <property type="entry name" value="MYONEURIN"/>
    <property type="match status" value="1"/>
</dbReference>
<proteinExistence type="predicted"/>